<dbReference type="InterPro" id="IPR036291">
    <property type="entry name" value="NAD(P)-bd_dom_sf"/>
</dbReference>
<dbReference type="PANTHER" id="PTHR48107">
    <property type="entry name" value="NADPH-DEPENDENT ALDEHYDE REDUCTASE-LIKE PROTEIN, CHLOROPLASTIC-RELATED"/>
    <property type="match status" value="1"/>
</dbReference>
<evidence type="ECO:0000313" key="4">
    <source>
        <dbReference type="EMBL" id="MBB3873973.1"/>
    </source>
</evidence>
<sequence>MTDYPTPPYPEQQQAIPGRTEAMDPRPDHGESSYKGSGRLAGKKTIVTGGDSGIGRAVALAFAREGADVLIAYLDEHDDAEATKALVEAEGRQAVLVAGDLSHPDQCRAVIAKAVEAFGRIDVLVNNAAHQRSFETLEDIADEEWQLTFATNIHSMFYLSKAAVAHMGEGASIINTTSINAQDPNQQLLAYATTKGAIYNFTSGLGQMLAERKIRVNAVAPGPVWTPLIPSTMPPEAVKTFGENTPLGRAAQPAELAPAYVLLASDESSYITGATIPVTGGRAFL</sequence>
<feature type="compositionally biased region" description="Basic and acidic residues" evidence="3">
    <location>
        <begin position="21"/>
        <end position="32"/>
    </location>
</feature>
<evidence type="ECO:0000256" key="2">
    <source>
        <dbReference type="ARBA" id="ARBA00023002"/>
    </source>
</evidence>
<evidence type="ECO:0000313" key="5">
    <source>
        <dbReference type="Proteomes" id="UP000528945"/>
    </source>
</evidence>
<dbReference type="EMBL" id="JACIDB010000001">
    <property type="protein sequence ID" value="MBB3873973.1"/>
    <property type="molecule type" value="Genomic_DNA"/>
</dbReference>
<dbReference type="Proteomes" id="UP000528945">
    <property type="component" value="Unassembled WGS sequence"/>
</dbReference>
<evidence type="ECO:0000256" key="3">
    <source>
        <dbReference type="SAM" id="MobiDB-lite"/>
    </source>
</evidence>
<dbReference type="SUPFAM" id="SSF51735">
    <property type="entry name" value="NAD(P)-binding Rossmann-fold domains"/>
    <property type="match status" value="1"/>
</dbReference>
<proteinExistence type="inferred from homology"/>
<dbReference type="FunFam" id="3.40.50.720:FF:000084">
    <property type="entry name" value="Short-chain dehydrogenase reductase"/>
    <property type="match status" value="1"/>
</dbReference>
<evidence type="ECO:0000256" key="1">
    <source>
        <dbReference type="ARBA" id="ARBA00006484"/>
    </source>
</evidence>
<dbReference type="PROSITE" id="PS00061">
    <property type="entry name" value="ADH_SHORT"/>
    <property type="match status" value="1"/>
</dbReference>
<accession>A0AAW3TK21</accession>
<name>A0AAW3TK21_9SPHN</name>
<dbReference type="PRINTS" id="PR00080">
    <property type="entry name" value="SDRFAMILY"/>
</dbReference>
<comment type="caution">
    <text evidence="4">The sequence shown here is derived from an EMBL/GenBank/DDBJ whole genome shotgun (WGS) entry which is preliminary data.</text>
</comment>
<feature type="compositionally biased region" description="Pro residues" evidence="3">
    <location>
        <begin position="1"/>
        <end position="10"/>
    </location>
</feature>
<protein>
    <recommendedName>
        <fullName evidence="6">SDR family oxidoreductase</fullName>
    </recommendedName>
</protein>
<dbReference type="InterPro" id="IPR020904">
    <property type="entry name" value="Sc_DH/Rdtase_CS"/>
</dbReference>
<feature type="region of interest" description="Disordered" evidence="3">
    <location>
        <begin position="1"/>
        <end position="39"/>
    </location>
</feature>
<dbReference type="Gene3D" id="3.40.50.720">
    <property type="entry name" value="NAD(P)-binding Rossmann-like Domain"/>
    <property type="match status" value="1"/>
</dbReference>
<keyword evidence="5" id="KW-1185">Reference proteome</keyword>
<dbReference type="GO" id="GO:0016614">
    <property type="term" value="F:oxidoreductase activity, acting on CH-OH group of donors"/>
    <property type="evidence" value="ECO:0007669"/>
    <property type="project" value="UniProtKB-ARBA"/>
</dbReference>
<dbReference type="Pfam" id="PF13561">
    <property type="entry name" value="adh_short_C2"/>
    <property type="match status" value="1"/>
</dbReference>
<comment type="similarity">
    <text evidence="1">Belongs to the short-chain dehydrogenases/reductases (SDR) family.</text>
</comment>
<dbReference type="RefSeq" id="WP_147037170.1">
    <property type="nucleotide sequence ID" value="NZ_JACIDB010000001.1"/>
</dbReference>
<dbReference type="NCBIfam" id="NF005559">
    <property type="entry name" value="PRK07231.1"/>
    <property type="match status" value="1"/>
</dbReference>
<dbReference type="PANTHER" id="PTHR48107:SF16">
    <property type="entry name" value="NADPH-DEPENDENT ALDEHYDE REDUCTASE 1, CHLOROPLASTIC"/>
    <property type="match status" value="1"/>
</dbReference>
<dbReference type="InterPro" id="IPR002347">
    <property type="entry name" value="SDR_fam"/>
</dbReference>
<organism evidence="4 5">
    <name type="scientific">Sphingomonas aquatilis</name>
    <dbReference type="NCBI Taxonomy" id="93063"/>
    <lineage>
        <taxon>Bacteria</taxon>
        <taxon>Pseudomonadati</taxon>
        <taxon>Pseudomonadota</taxon>
        <taxon>Alphaproteobacteria</taxon>
        <taxon>Sphingomonadales</taxon>
        <taxon>Sphingomonadaceae</taxon>
        <taxon>Sphingomonas</taxon>
    </lineage>
</organism>
<dbReference type="PRINTS" id="PR00081">
    <property type="entry name" value="GDHRDH"/>
</dbReference>
<gene>
    <name evidence="4" type="ORF">GGR47_000189</name>
</gene>
<evidence type="ECO:0008006" key="6">
    <source>
        <dbReference type="Google" id="ProtNLM"/>
    </source>
</evidence>
<reference evidence="4 5" key="1">
    <citation type="submission" date="2020-08" db="EMBL/GenBank/DDBJ databases">
        <title>Genomic Encyclopedia of Type Strains, Phase IV (KMG-IV): sequencing the most valuable type-strain genomes for metagenomic binning, comparative biology and taxonomic classification.</title>
        <authorList>
            <person name="Goeker M."/>
        </authorList>
    </citation>
    <scope>NUCLEOTIDE SEQUENCE [LARGE SCALE GENOMIC DNA]</scope>
    <source>
        <strain evidence="4 5">DSM 15581</strain>
    </source>
</reference>
<keyword evidence="2" id="KW-0560">Oxidoreductase</keyword>
<dbReference type="AlphaFoldDB" id="A0AAW3TK21"/>